<gene>
    <name evidence="1" type="ORF">GCWU000323_01095</name>
</gene>
<sequence length="49" mass="5672">MANATAVLIRYFDTKTESSILGEIINLFWAELSARFYFRILLYSLLKPA</sequence>
<proteinExistence type="predicted"/>
<comment type="caution">
    <text evidence="1">The sequence shown here is derived from an EMBL/GenBank/DDBJ whole genome shotgun (WGS) entry which is preliminary data.</text>
</comment>
<protein>
    <submittedName>
        <fullName evidence="1">Uncharacterized protein</fullName>
    </submittedName>
</protein>
<reference evidence="1 2" key="1">
    <citation type="submission" date="2009-09" db="EMBL/GenBank/DDBJ databases">
        <authorList>
            <person name="Weinstock G."/>
            <person name="Sodergren E."/>
            <person name="Clifton S."/>
            <person name="Fulton L."/>
            <person name="Fulton B."/>
            <person name="Courtney L."/>
            <person name="Fronick C."/>
            <person name="Harrison M."/>
            <person name="Strong C."/>
            <person name="Farmer C."/>
            <person name="Delahaunty K."/>
            <person name="Markovic C."/>
            <person name="Hall O."/>
            <person name="Minx P."/>
            <person name="Tomlinson C."/>
            <person name="Mitreva M."/>
            <person name="Nelson J."/>
            <person name="Hou S."/>
            <person name="Wollam A."/>
            <person name="Pepin K.H."/>
            <person name="Johnson M."/>
            <person name="Bhonagiri V."/>
            <person name="Nash W.E."/>
            <person name="Warren W."/>
            <person name="Chinwalla A."/>
            <person name="Mardis E.R."/>
            <person name="Wilson R.K."/>
        </authorList>
    </citation>
    <scope>NUCLEOTIDE SEQUENCE [LARGE SCALE GENOMIC DNA]</scope>
    <source>
        <strain evidence="1 2">F0254</strain>
    </source>
</reference>
<dbReference type="Proteomes" id="UP000006233">
    <property type="component" value="Unassembled WGS sequence"/>
</dbReference>
<accession>C9MX24</accession>
<evidence type="ECO:0000313" key="1">
    <source>
        <dbReference type="EMBL" id="EEX75040.1"/>
    </source>
</evidence>
<organism evidence="1 2">
    <name type="scientific">Leptotrichia hofstadii F0254</name>
    <dbReference type="NCBI Taxonomy" id="634994"/>
    <lineage>
        <taxon>Bacteria</taxon>
        <taxon>Fusobacteriati</taxon>
        <taxon>Fusobacteriota</taxon>
        <taxon>Fusobacteriia</taxon>
        <taxon>Fusobacteriales</taxon>
        <taxon>Leptotrichiaceae</taxon>
        <taxon>Leptotrichia</taxon>
    </lineage>
</organism>
<evidence type="ECO:0000313" key="2">
    <source>
        <dbReference type="Proteomes" id="UP000006233"/>
    </source>
</evidence>
<dbReference type="AlphaFoldDB" id="C9MX24"/>
<dbReference type="HOGENOM" id="CLU_3201593_0_0_0"/>
<name>C9MX24_9FUSO</name>
<dbReference type="EMBL" id="ACVB02000008">
    <property type="protein sequence ID" value="EEX75040.1"/>
    <property type="molecule type" value="Genomic_DNA"/>
</dbReference>